<feature type="transmembrane region" description="Helical" evidence="12">
    <location>
        <begin position="97"/>
        <end position="118"/>
    </location>
</feature>
<evidence type="ECO:0000256" key="2">
    <source>
        <dbReference type="ARBA" id="ARBA00022475"/>
    </source>
</evidence>
<feature type="transmembrane region" description="Helical" evidence="12">
    <location>
        <begin position="500"/>
        <end position="522"/>
    </location>
</feature>
<reference evidence="14" key="1">
    <citation type="submission" date="2015-07" db="EMBL/GenBank/DDBJ databases">
        <title>MeaNS - Measles Nucleotide Surveillance Program.</title>
        <authorList>
            <person name="Tran T."/>
            <person name="Druce J."/>
        </authorList>
    </citation>
    <scope>NUCLEOTIDE SEQUENCE</scope>
    <source>
        <strain evidence="14">UCB-OBI-ISO-001</strain>
        <tissue evidence="14">Gonad</tissue>
    </source>
</reference>
<feature type="domain" description="G-protein coupled receptors family 1 profile" evidence="13">
    <location>
        <begin position="39"/>
        <end position="519"/>
    </location>
</feature>
<feature type="transmembrane region" description="Helical" evidence="12">
    <location>
        <begin position="139"/>
        <end position="159"/>
    </location>
</feature>
<dbReference type="GO" id="GO:0004930">
    <property type="term" value="F:G protein-coupled receptor activity"/>
    <property type="evidence" value="ECO:0007669"/>
    <property type="project" value="UniProtKB-KW"/>
</dbReference>
<dbReference type="GO" id="GO:0005886">
    <property type="term" value="C:plasma membrane"/>
    <property type="evidence" value="ECO:0007669"/>
    <property type="project" value="UniProtKB-SubCell"/>
</dbReference>
<keyword evidence="9 10" id="KW-0807">Transducer</keyword>
<keyword evidence="2" id="KW-1003">Cell membrane</keyword>
<keyword evidence="4 12" id="KW-1133">Transmembrane helix</keyword>
<accession>A0A0L8HGV9</accession>
<keyword evidence="7 10" id="KW-0675">Receptor</keyword>
<evidence type="ECO:0000256" key="10">
    <source>
        <dbReference type="RuleBase" id="RU000688"/>
    </source>
</evidence>
<evidence type="ECO:0000256" key="7">
    <source>
        <dbReference type="ARBA" id="ARBA00023170"/>
    </source>
</evidence>
<organism evidence="14">
    <name type="scientific">Octopus bimaculoides</name>
    <name type="common">California two-spotted octopus</name>
    <dbReference type="NCBI Taxonomy" id="37653"/>
    <lineage>
        <taxon>Eukaryota</taxon>
        <taxon>Metazoa</taxon>
        <taxon>Spiralia</taxon>
        <taxon>Lophotrochozoa</taxon>
        <taxon>Mollusca</taxon>
        <taxon>Cephalopoda</taxon>
        <taxon>Coleoidea</taxon>
        <taxon>Octopodiformes</taxon>
        <taxon>Octopoda</taxon>
        <taxon>Incirrata</taxon>
        <taxon>Octopodidae</taxon>
        <taxon>Octopus</taxon>
    </lineage>
</organism>
<dbReference type="STRING" id="37653.A0A0L8HGV9"/>
<gene>
    <name evidence="14" type="ORF">OCBIM_22015700mg</name>
</gene>
<sequence>MDTKLECLTADDLWADTRTVKFGLLLIILLSVNFLVIAGNVLVVVTVAKCKKLRSVTNLFIVSLAFADLFLGIAILPFAIVLELVHVWIFGSTWCSIWLAIDVWLSTASILNLMAISLDRYIAVMHPIRYPSLMSRKRAKILIAGVWALAFIVCMPPLINWGANNVSTSKTINRNYSIDVLNNIYQQNNSQHFAMLPDNYDYEGSGGVETDHINANCTDLSYLSCVLTTSKGYRIYSSIGSFYLPMCVMAFFYIRIYKTAVETAAALRKGTLTTKTEGENATNNMSITLRIHRGRGYNNTANWKDKKRKETNKDIHCDDDNNPQAKKHKQNTQQPTSHRKTKIKKKLASEKTCSKGYVHTFKKFQSPKFPLMSPINVNMSSSLTQVCKNPSVDTASISSGSDIIEMNQTAYELNEQSNNSEEKQRLGLLTPGDQNRRRSAGFNFKVVRKHAKTNRSKFKRETKAAKTLAIIVGAFILCWLPFFTMYLIEAFCIDCIPPLMFSIFIWLGYCNSAVNPCIYAMFSRDFRYAFKMLLTCRKYTFQNAKETTSHIQRSTQIHSVLRESDSLSEF</sequence>
<dbReference type="OrthoDB" id="6358729at2759"/>
<dbReference type="InterPro" id="IPR000276">
    <property type="entry name" value="GPCR_Rhodpsn"/>
</dbReference>
<evidence type="ECO:0000256" key="8">
    <source>
        <dbReference type="ARBA" id="ARBA00023180"/>
    </source>
</evidence>
<dbReference type="PROSITE" id="PS00237">
    <property type="entry name" value="G_PROTEIN_RECEP_F1_1"/>
    <property type="match status" value="1"/>
</dbReference>
<dbReference type="Gene3D" id="1.20.1070.10">
    <property type="entry name" value="Rhodopsin 7-helix transmembrane proteins"/>
    <property type="match status" value="2"/>
</dbReference>
<keyword evidence="8" id="KW-0325">Glycoprotein</keyword>
<dbReference type="KEGG" id="obi:106870961"/>
<comment type="subcellular location">
    <subcellularLocation>
        <location evidence="1">Cell membrane</location>
        <topology evidence="1">Multi-pass membrane protein</topology>
    </subcellularLocation>
</comment>
<dbReference type="AlphaFoldDB" id="A0A0L8HGV9"/>
<proteinExistence type="inferred from homology"/>
<dbReference type="SUPFAM" id="SSF81321">
    <property type="entry name" value="Family A G protein-coupled receptor-like"/>
    <property type="match status" value="1"/>
</dbReference>
<dbReference type="PRINTS" id="PR00237">
    <property type="entry name" value="GPCRRHODOPSN"/>
</dbReference>
<feature type="transmembrane region" description="Helical" evidence="12">
    <location>
        <begin position="233"/>
        <end position="254"/>
    </location>
</feature>
<keyword evidence="5 10" id="KW-0297">G-protein coupled receptor</keyword>
<dbReference type="SMART" id="SM01381">
    <property type="entry name" value="7TM_GPCR_Srsx"/>
    <property type="match status" value="1"/>
</dbReference>
<feature type="transmembrane region" description="Helical" evidence="12">
    <location>
        <begin position="59"/>
        <end position="91"/>
    </location>
</feature>
<dbReference type="Pfam" id="PF00001">
    <property type="entry name" value="7tm_1"/>
    <property type="match status" value="2"/>
</dbReference>
<evidence type="ECO:0000256" key="9">
    <source>
        <dbReference type="ARBA" id="ARBA00023224"/>
    </source>
</evidence>
<evidence type="ECO:0000256" key="3">
    <source>
        <dbReference type="ARBA" id="ARBA00022692"/>
    </source>
</evidence>
<dbReference type="InterPro" id="IPR017452">
    <property type="entry name" value="GPCR_Rhodpsn_7TM"/>
</dbReference>
<evidence type="ECO:0000256" key="12">
    <source>
        <dbReference type="SAM" id="Phobius"/>
    </source>
</evidence>
<evidence type="ECO:0000259" key="13">
    <source>
        <dbReference type="PROSITE" id="PS50262"/>
    </source>
</evidence>
<keyword evidence="3 10" id="KW-0812">Transmembrane</keyword>
<feature type="transmembrane region" description="Helical" evidence="12">
    <location>
        <begin position="22"/>
        <end position="47"/>
    </location>
</feature>
<comment type="similarity">
    <text evidence="10">Belongs to the G-protein coupled receptor 1 family.</text>
</comment>
<evidence type="ECO:0000256" key="1">
    <source>
        <dbReference type="ARBA" id="ARBA00004651"/>
    </source>
</evidence>
<dbReference type="CDD" id="cd14967">
    <property type="entry name" value="7tmA_amine_R-like"/>
    <property type="match status" value="1"/>
</dbReference>
<evidence type="ECO:0000256" key="5">
    <source>
        <dbReference type="ARBA" id="ARBA00023040"/>
    </source>
</evidence>
<dbReference type="EMBL" id="KQ418278">
    <property type="protein sequence ID" value="KOF88010.1"/>
    <property type="molecule type" value="Genomic_DNA"/>
</dbReference>
<evidence type="ECO:0000256" key="11">
    <source>
        <dbReference type="SAM" id="MobiDB-lite"/>
    </source>
</evidence>
<evidence type="ECO:0000256" key="6">
    <source>
        <dbReference type="ARBA" id="ARBA00023136"/>
    </source>
</evidence>
<dbReference type="OMA" id="AIIQEHS"/>
<evidence type="ECO:0000256" key="4">
    <source>
        <dbReference type="ARBA" id="ARBA00022989"/>
    </source>
</evidence>
<keyword evidence="6 12" id="KW-0472">Membrane</keyword>
<name>A0A0L8HGV9_OCTBM</name>
<dbReference type="PANTHER" id="PTHR24248:SF174">
    <property type="entry name" value="TYRAMINE_OCTOPAMINE RECEPTOR"/>
    <property type="match status" value="1"/>
</dbReference>
<protein>
    <recommendedName>
        <fullName evidence="13">G-protein coupled receptors family 1 profile domain-containing protein</fullName>
    </recommendedName>
</protein>
<evidence type="ECO:0000313" key="14">
    <source>
        <dbReference type="EMBL" id="KOF88010.1"/>
    </source>
</evidence>
<feature type="transmembrane region" description="Helical" evidence="12">
    <location>
        <begin position="467"/>
        <end position="488"/>
    </location>
</feature>
<feature type="region of interest" description="Disordered" evidence="11">
    <location>
        <begin position="298"/>
        <end position="345"/>
    </location>
</feature>
<dbReference type="PANTHER" id="PTHR24248">
    <property type="entry name" value="ADRENERGIC RECEPTOR-RELATED G-PROTEIN COUPLED RECEPTOR"/>
    <property type="match status" value="1"/>
</dbReference>
<dbReference type="PROSITE" id="PS50262">
    <property type="entry name" value="G_PROTEIN_RECEP_F1_2"/>
    <property type="match status" value="1"/>
</dbReference>